<dbReference type="OrthoDB" id="1739701at2759"/>
<evidence type="ECO:0000313" key="1">
    <source>
        <dbReference type="EMBL" id="GAV77652.1"/>
    </source>
</evidence>
<dbReference type="CDD" id="cd00303">
    <property type="entry name" value="retropepsin_like"/>
    <property type="match status" value="1"/>
</dbReference>
<accession>A0A1Q3CC23</accession>
<dbReference type="InParanoid" id="A0A1Q3CC23"/>
<protein>
    <submittedName>
        <fullName evidence="1">Uncharacterized protein</fullName>
    </submittedName>
</protein>
<keyword evidence="2" id="KW-1185">Reference proteome</keyword>
<reference evidence="2" key="1">
    <citation type="submission" date="2016-04" db="EMBL/GenBank/DDBJ databases">
        <title>Cephalotus genome sequencing.</title>
        <authorList>
            <person name="Fukushima K."/>
            <person name="Hasebe M."/>
            <person name="Fang X."/>
        </authorList>
    </citation>
    <scope>NUCLEOTIDE SEQUENCE [LARGE SCALE GENOMIC DNA]</scope>
    <source>
        <strain evidence="2">cv. St1</strain>
    </source>
</reference>
<dbReference type="Proteomes" id="UP000187406">
    <property type="component" value="Unassembled WGS sequence"/>
</dbReference>
<dbReference type="PANTHER" id="PTHR33240:SF8">
    <property type="entry name" value="OS03G0439900 PROTEIN"/>
    <property type="match status" value="1"/>
</dbReference>
<dbReference type="EMBL" id="BDDD01001654">
    <property type="protein sequence ID" value="GAV77652.1"/>
    <property type="molecule type" value="Genomic_DNA"/>
</dbReference>
<dbReference type="AlphaFoldDB" id="A0A1Q3CC23"/>
<proteinExistence type="predicted"/>
<dbReference type="PANTHER" id="PTHR33240">
    <property type="entry name" value="OS08G0508500 PROTEIN"/>
    <property type="match status" value="1"/>
</dbReference>
<sequence>MVRPDKRPRTDQVITFTNADYDGVQTPHDDAMVVTLTVAKFDDKRVLIDNGSSVNIMFYDIFEKMKLGTGRLKPIDSPLYGFSGERAHVEGTIELPGTVGIAPRQSTIMVRFLIVKLPYAYNVIIGSPSLNFLGAVVSTPHLKMKFPTNSGVGEIRGDQKVARQCYLTALKPKANENMHIEVQDVRDSAPDQRGKLGDKLTPIQLFSNDQSKVVYIGSLLEGNARSQLEDFLRS</sequence>
<name>A0A1Q3CC23_CEPFO</name>
<evidence type="ECO:0000313" key="2">
    <source>
        <dbReference type="Proteomes" id="UP000187406"/>
    </source>
</evidence>
<gene>
    <name evidence="1" type="ORF">CFOL_v3_21123</name>
</gene>
<organism evidence="1 2">
    <name type="scientific">Cephalotus follicularis</name>
    <name type="common">Albany pitcher plant</name>
    <dbReference type="NCBI Taxonomy" id="3775"/>
    <lineage>
        <taxon>Eukaryota</taxon>
        <taxon>Viridiplantae</taxon>
        <taxon>Streptophyta</taxon>
        <taxon>Embryophyta</taxon>
        <taxon>Tracheophyta</taxon>
        <taxon>Spermatophyta</taxon>
        <taxon>Magnoliopsida</taxon>
        <taxon>eudicotyledons</taxon>
        <taxon>Gunneridae</taxon>
        <taxon>Pentapetalae</taxon>
        <taxon>rosids</taxon>
        <taxon>fabids</taxon>
        <taxon>Oxalidales</taxon>
        <taxon>Cephalotaceae</taxon>
        <taxon>Cephalotus</taxon>
    </lineage>
</organism>
<comment type="caution">
    <text evidence="1">The sequence shown here is derived from an EMBL/GenBank/DDBJ whole genome shotgun (WGS) entry which is preliminary data.</text>
</comment>
<dbReference type="InterPro" id="IPR021109">
    <property type="entry name" value="Peptidase_aspartic_dom_sf"/>
</dbReference>
<dbReference type="Gene3D" id="2.40.70.10">
    <property type="entry name" value="Acid Proteases"/>
    <property type="match status" value="1"/>
</dbReference>